<dbReference type="EMBL" id="HACG01044996">
    <property type="protein sequence ID" value="CEK91861.1"/>
    <property type="molecule type" value="Transcribed_RNA"/>
</dbReference>
<protein>
    <recommendedName>
        <fullName evidence="2">SCP domain-containing protein</fullName>
    </recommendedName>
</protein>
<dbReference type="PRINTS" id="PR00837">
    <property type="entry name" value="V5TPXLIKE"/>
</dbReference>
<keyword evidence="1" id="KW-0732">Signal</keyword>
<feature type="chain" id="PRO_5002113736" description="SCP domain-containing protein" evidence="1">
    <location>
        <begin position="26"/>
        <end position="203"/>
    </location>
</feature>
<dbReference type="InterPro" id="IPR014044">
    <property type="entry name" value="CAP_dom"/>
</dbReference>
<dbReference type="SUPFAM" id="SSF55797">
    <property type="entry name" value="PR-1-like"/>
    <property type="match status" value="1"/>
</dbReference>
<dbReference type="CDD" id="cd05380">
    <property type="entry name" value="CAP_euk"/>
    <property type="match status" value="1"/>
</dbReference>
<dbReference type="InterPro" id="IPR001283">
    <property type="entry name" value="CRISP-related"/>
</dbReference>
<feature type="domain" description="SCP" evidence="2">
    <location>
        <begin position="32"/>
        <end position="174"/>
    </location>
</feature>
<dbReference type="Gene3D" id="3.40.33.10">
    <property type="entry name" value="CAP"/>
    <property type="match status" value="1"/>
</dbReference>
<evidence type="ECO:0000313" key="3">
    <source>
        <dbReference type="EMBL" id="CEK91861.1"/>
    </source>
</evidence>
<dbReference type="Pfam" id="PF00188">
    <property type="entry name" value="CAP"/>
    <property type="match status" value="1"/>
</dbReference>
<organism evidence="3">
    <name type="scientific">Arion vulgaris</name>
    <dbReference type="NCBI Taxonomy" id="1028688"/>
    <lineage>
        <taxon>Eukaryota</taxon>
        <taxon>Metazoa</taxon>
        <taxon>Spiralia</taxon>
        <taxon>Lophotrochozoa</taxon>
        <taxon>Mollusca</taxon>
        <taxon>Gastropoda</taxon>
        <taxon>Heterobranchia</taxon>
        <taxon>Euthyneura</taxon>
        <taxon>Panpulmonata</taxon>
        <taxon>Eupulmonata</taxon>
        <taxon>Stylommatophora</taxon>
        <taxon>Helicina</taxon>
        <taxon>Arionoidea</taxon>
        <taxon>Arionidae</taxon>
        <taxon>Arion</taxon>
    </lineage>
</organism>
<evidence type="ECO:0000259" key="2">
    <source>
        <dbReference type="SMART" id="SM00198"/>
    </source>
</evidence>
<feature type="signal peptide" evidence="1">
    <location>
        <begin position="1"/>
        <end position="25"/>
    </location>
</feature>
<sequence>MFPLRQRPLCLTIIVICMMAWLSHAQFCYNQETSDFILKIHNRIRSAVGGCRINKLENDEELEEKAKNWTERCEFKHREKDGYGENLGLSTSKKNLTAIIAQLTEAWAQESSLCNHQTQTRCGDCCHYSQIVWSTTVKLGCYITRCPLIKVGKKEYKNAWFLACFYTPRGNNSGKKAYEIVCETKCMEGQIEENGLCAGAARD</sequence>
<name>A0A0B7BHQ5_9EUPU</name>
<evidence type="ECO:0000256" key="1">
    <source>
        <dbReference type="SAM" id="SignalP"/>
    </source>
</evidence>
<accession>A0A0B7BHQ5</accession>
<dbReference type="SMART" id="SM00198">
    <property type="entry name" value="SCP"/>
    <property type="match status" value="1"/>
</dbReference>
<dbReference type="AlphaFoldDB" id="A0A0B7BHQ5"/>
<dbReference type="PANTHER" id="PTHR10334">
    <property type="entry name" value="CYSTEINE-RICH SECRETORY PROTEIN-RELATED"/>
    <property type="match status" value="1"/>
</dbReference>
<gene>
    <name evidence="3" type="primary">ORF185244</name>
</gene>
<proteinExistence type="predicted"/>
<dbReference type="InterPro" id="IPR035940">
    <property type="entry name" value="CAP_sf"/>
</dbReference>
<reference evidence="3" key="1">
    <citation type="submission" date="2014-12" db="EMBL/GenBank/DDBJ databases">
        <title>Insight into the proteome of Arion vulgaris.</title>
        <authorList>
            <person name="Aradska J."/>
            <person name="Bulat T."/>
            <person name="Smidak R."/>
            <person name="Sarate P."/>
            <person name="Gangsoo J."/>
            <person name="Sialana F."/>
            <person name="Bilban M."/>
            <person name="Lubec G."/>
        </authorList>
    </citation>
    <scope>NUCLEOTIDE SEQUENCE</scope>
    <source>
        <tissue evidence="3">Skin</tissue>
    </source>
</reference>